<protein>
    <submittedName>
        <fullName evidence="2">Uncharacterized protein</fullName>
    </submittedName>
</protein>
<name>A0A0A0DJX0_9STRE</name>
<gene>
    <name evidence="2" type="ORF">SSIN_0106</name>
</gene>
<dbReference type="RefSeq" id="WP_244880062.1">
    <property type="nucleotide sequence ID" value="NZ_JPEN01000012.1"/>
</dbReference>
<organism evidence="2 3">
    <name type="scientific">Streptococcus sinensis</name>
    <dbReference type="NCBI Taxonomy" id="176090"/>
    <lineage>
        <taxon>Bacteria</taxon>
        <taxon>Bacillati</taxon>
        <taxon>Bacillota</taxon>
        <taxon>Bacilli</taxon>
        <taxon>Lactobacillales</taxon>
        <taxon>Streptococcaceae</taxon>
        <taxon>Streptococcus</taxon>
    </lineage>
</organism>
<evidence type="ECO:0000313" key="3">
    <source>
        <dbReference type="Proteomes" id="UP000030019"/>
    </source>
</evidence>
<dbReference type="STRING" id="176090.SSIN_0106"/>
<accession>A0A0A0DJX0</accession>
<dbReference type="EMBL" id="JPEN01000012">
    <property type="protein sequence ID" value="KGM38163.1"/>
    <property type="molecule type" value="Genomic_DNA"/>
</dbReference>
<comment type="caution">
    <text evidence="2">The sequence shown here is derived from an EMBL/GenBank/DDBJ whole genome shotgun (WGS) entry which is preliminary data.</text>
</comment>
<sequence length="130" mass="16043">MEPSQAMRQDITQKEKEMEDLCSELQRERLKIEKERDVIMSKKRAFSDMLQEEYEMVTAILRKQEWDTSVEWQALNQYIESYDIIAYEASNDQLKKLDLKDEELVENFLRQRRRLEWDIEENYRRLRESK</sequence>
<dbReference type="PATRIC" id="fig|176090.4.peg.106"/>
<evidence type="ECO:0000256" key="1">
    <source>
        <dbReference type="SAM" id="Coils"/>
    </source>
</evidence>
<dbReference type="AlphaFoldDB" id="A0A0A0DJX0"/>
<dbReference type="Proteomes" id="UP000030019">
    <property type="component" value="Unassembled WGS sequence"/>
</dbReference>
<reference evidence="2 3" key="1">
    <citation type="submission" date="2014-06" db="EMBL/GenBank/DDBJ databases">
        <authorList>
            <person name="Teng J.L."/>
            <person name="Huang Y."/>
            <person name="Tse H."/>
            <person name="Lau S.K."/>
            <person name="Woo P.C."/>
        </authorList>
    </citation>
    <scope>NUCLEOTIDE SEQUENCE [LARGE SCALE GENOMIC DNA]</scope>
    <source>
        <strain evidence="2 3">HKU4</strain>
    </source>
</reference>
<keyword evidence="3" id="KW-1185">Reference proteome</keyword>
<proteinExistence type="predicted"/>
<evidence type="ECO:0000313" key="2">
    <source>
        <dbReference type="EMBL" id="KGM38163.1"/>
    </source>
</evidence>
<keyword evidence="1" id="KW-0175">Coiled coil</keyword>
<feature type="coiled-coil region" evidence="1">
    <location>
        <begin position="4"/>
        <end position="38"/>
    </location>
</feature>